<evidence type="ECO:0000256" key="2">
    <source>
        <dbReference type="ARBA" id="ARBA00022840"/>
    </source>
</evidence>
<dbReference type="RefSeq" id="WP_114297788.1">
    <property type="nucleotide sequence ID" value="NZ_QPJT01000010.1"/>
</dbReference>
<accession>A0A369B7W3</accession>
<evidence type="ECO:0000256" key="1">
    <source>
        <dbReference type="ARBA" id="ARBA00022741"/>
    </source>
</evidence>
<dbReference type="InterPro" id="IPR042099">
    <property type="entry name" value="ANL_N_sf"/>
</dbReference>
<dbReference type="GO" id="GO:0004467">
    <property type="term" value="F:long-chain fatty acid-CoA ligase activity"/>
    <property type="evidence" value="ECO:0007669"/>
    <property type="project" value="UniProtKB-EC"/>
</dbReference>
<feature type="domain" description="AMP-dependent synthetase/ligase" evidence="4">
    <location>
        <begin position="24"/>
        <end position="420"/>
    </location>
</feature>
<gene>
    <name evidence="5" type="ORF">DFR58_110125</name>
</gene>
<dbReference type="Gene3D" id="3.30.300.30">
    <property type="match status" value="1"/>
</dbReference>
<comment type="catalytic activity">
    <reaction evidence="3">
        <text>a long-chain fatty acid + ATP + CoA = a long-chain fatty acyl-CoA + AMP + diphosphate</text>
        <dbReference type="Rhea" id="RHEA:15421"/>
        <dbReference type="ChEBI" id="CHEBI:30616"/>
        <dbReference type="ChEBI" id="CHEBI:33019"/>
        <dbReference type="ChEBI" id="CHEBI:57287"/>
        <dbReference type="ChEBI" id="CHEBI:57560"/>
        <dbReference type="ChEBI" id="CHEBI:83139"/>
        <dbReference type="ChEBI" id="CHEBI:456215"/>
        <dbReference type="EC" id="6.2.1.3"/>
    </reaction>
    <physiologicalReaction direction="left-to-right" evidence="3">
        <dbReference type="Rhea" id="RHEA:15422"/>
    </physiologicalReaction>
</comment>
<comment type="caution">
    <text evidence="5">The sequence shown here is derived from an EMBL/GenBank/DDBJ whole genome shotgun (WGS) entry which is preliminary data.</text>
</comment>
<dbReference type="Pfam" id="PF00501">
    <property type="entry name" value="AMP-binding"/>
    <property type="match status" value="1"/>
</dbReference>
<sequence length="577" mass="64755">MSLKELYTIRQIRDLKDMLAQSCRLFYDKSAFIIRDGKNKLGCISYGQFGSDVESFGTALMELEHGSPFIAILGENRYEWCVAYMSTVNGAGVAVPLDKELPENEIANLLNRCGASAIVFSGKHREQIKKLRGGVPGLKYCIDMDADREEDGIMSFAQLLTRGRELIRGGSDDFRRAEIDPRSMRILLYTSGTTDLAKGVMLSHENICTNIMSVCSTVRINSDDLALSILPIHHTYECTLGFLCLIYNGGAIFFNEGLKHIPKNLKEIKPSVLVTVPLLLENMHKKIWNQAQNSKLTKLKLKLAIFFTSVLYNTLRVDIRKNVFKAVHEGVGGRMRLIITGAAAIRPEVSKCFRNFGIHVLQGYGLTECAPLVAGNRDYDFVDGAAGLPIPGVEVRIVNPDEKGIGEIAVKGSNVMLGYYKNEEATKKVLRDGWFYTGDLGYIDNKGFVYISGRLKNVIVTKNGKNIFPEEVETYINRNPLVQDALVWGKYDKESGETLICAQILPNLEAIREKLKMISISREEIMKVLGDVVKNANREMPLYKHIREFTVREKEFVKTTTQKIKRYMENSVGGEMA</sequence>
<dbReference type="EMBL" id="QPJT01000010">
    <property type="protein sequence ID" value="RCX16627.1"/>
    <property type="molecule type" value="Genomic_DNA"/>
</dbReference>
<dbReference type="Pfam" id="PF23562">
    <property type="entry name" value="AMP-binding_C_3"/>
    <property type="match status" value="1"/>
</dbReference>
<organism evidence="5 6">
    <name type="scientific">Anaerobacterium chartisolvens</name>
    <dbReference type="NCBI Taxonomy" id="1297424"/>
    <lineage>
        <taxon>Bacteria</taxon>
        <taxon>Bacillati</taxon>
        <taxon>Bacillota</taxon>
        <taxon>Clostridia</taxon>
        <taxon>Eubacteriales</taxon>
        <taxon>Oscillospiraceae</taxon>
        <taxon>Anaerobacterium</taxon>
    </lineage>
</organism>
<dbReference type="InterPro" id="IPR000873">
    <property type="entry name" value="AMP-dep_synth/lig_dom"/>
</dbReference>
<dbReference type="PANTHER" id="PTHR43272:SF33">
    <property type="entry name" value="AMP-BINDING DOMAIN-CONTAINING PROTEIN-RELATED"/>
    <property type="match status" value="1"/>
</dbReference>
<evidence type="ECO:0000313" key="5">
    <source>
        <dbReference type="EMBL" id="RCX16627.1"/>
    </source>
</evidence>
<dbReference type="SUPFAM" id="SSF56801">
    <property type="entry name" value="Acetyl-CoA synthetase-like"/>
    <property type="match status" value="1"/>
</dbReference>
<keyword evidence="1" id="KW-0547">Nucleotide-binding</keyword>
<dbReference type="Proteomes" id="UP000253034">
    <property type="component" value="Unassembled WGS sequence"/>
</dbReference>
<evidence type="ECO:0000259" key="4">
    <source>
        <dbReference type="Pfam" id="PF00501"/>
    </source>
</evidence>
<evidence type="ECO:0000313" key="6">
    <source>
        <dbReference type="Proteomes" id="UP000253034"/>
    </source>
</evidence>
<name>A0A369B7W3_9FIRM</name>
<dbReference type="GO" id="GO:0005524">
    <property type="term" value="F:ATP binding"/>
    <property type="evidence" value="ECO:0007669"/>
    <property type="project" value="UniProtKB-KW"/>
</dbReference>
<protein>
    <submittedName>
        <fullName evidence="5">Long-chain acyl-CoA synthetase</fullName>
    </submittedName>
</protein>
<dbReference type="OrthoDB" id="9778383at2"/>
<dbReference type="AlphaFoldDB" id="A0A369B7W3"/>
<evidence type="ECO:0000256" key="3">
    <source>
        <dbReference type="ARBA" id="ARBA00024484"/>
    </source>
</evidence>
<keyword evidence="6" id="KW-1185">Reference proteome</keyword>
<proteinExistence type="predicted"/>
<keyword evidence="2" id="KW-0067">ATP-binding</keyword>
<dbReference type="GO" id="GO:0016020">
    <property type="term" value="C:membrane"/>
    <property type="evidence" value="ECO:0007669"/>
    <property type="project" value="TreeGrafter"/>
</dbReference>
<reference evidence="5 6" key="1">
    <citation type="submission" date="2018-07" db="EMBL/GenBank/DDBJ databases">
        <title>Genomic Encyclopedia of Type Strains, Phase IV (KMG-IV): sequencing the most valuable type-strain genomes for metagenomic binning, comparative biology and taxonomic classification.</title>
        <authorList>
            <person name="Goeker M."/>
        </authorList>
    </citation>
    <scope>NUCLEOTIDE SEQUENCE [LARGE SCALE GENOMIC DNA]</scope>
    <source>
        <strain evidence="5 6">DSM 27016</strain>
    </source>
</reference>
<dbReference type="PANTHER" id="PTHR43272">
    <property type="entry name" value="LONG-CHAIN-FATTY-ACID--COA LIGASE"/>
    <property type="match status" value="1"/>
</dbReference>
<dbReference type="InterPro" id="IPR045851">
    <property type="entry name" value="AMP-bd_C_sf"/>
</dbReference>
<dbReference type="Gene3D" id="3.40.50.12780">
    <property type="entry name" value="N-terminal domain of ligase-like"/>
    <property type="match status" value="1"/>
</dbReference>